<keyword evidence="8" id="KW-0444">Lipid biosynthesis</keyword>
<evidence type="ECO:0000256" key="4">
    <source>
        <dbReference type="ARBA" id="ARBA00005189"/>
    </source>
</evidence>
<evidence type="ECO:0000256" key="17">
    <source>
        <dbReference type="ARBA" id="ARBA00048586"/>
    </source>
</evidence>
<sequence length="172" mass="19891">MNLPNLLTTIRFFLIPLFVIVYFSGQEFVAFGVLLLAGITDIADGYIARKHNWVTDIGILLDPLADKLMMLTVIISLLISGKISVLVAILIFIRDFGMIVSSIFFHFRGKKTVPANALGKMTTILFYLAILFIIFKFPFYMKFLWFVVIFAFFTSMIYLFEFRKMNRKNQSR</sequence>
<dbReference type="InterPro" id="IPR000462">
    <property type="entry name" value="CDP-OH_P_trans"/>
</dbReference>
<dbReference type="InterPro" id="IPR004570">
    <property type="entry name" value="Phosphatidylglycerol_P_synth"/>
</dbReference>
<keyword evidence="11 19" id="KW-1133">Transmembrane helix</keyword>
<feature type="transmembrane region" description="Helical" evidence="19">
    <location>
        <begin position="113"/>
        <end position="137"/>
    </location>
</feature>
<dbReference type="Pfam" id="PF01066">
    <property type="entry name" value="CDP-OH_P_transf"/>
    <property type="match status" value="1"/>
</dbReference>
<reference evidence="20 21" key="1">
    <citation type="submission" date="2019-03" db="EMBL/GenBank/DDBJ databases">
        <title>Genomic Encyclopedia of Type Strains, Phase IV (KMG-IV): sequencing the most valuable type-strain genomes for metagenomic binning, comparative biology and taxonomic classification.</title>
        <authorList>
            <person name="Goeker M."/>
        </authorList>
    </citation>
    <scope>NUCLEOTIDE SEQUENCE [LARGE SCALE GENOMIC DNA]</scope>
    <source>
        <strain evidence="20 21">DSM 23802</strain>
    </source>
</reference>
<dbReference type="EC" id="2.7.8.5" evidence="6"/>
<comment type="function">
    <text evidence="1">This protein catalyzes the committed step to the synthesis of the acidic phospholipids.</text>
</comment>
<dbReference type="AlphaFoldDB" id="A0A4R3KIL2"/>
<evidence type="ECO:0000256" key="13">
    <source>
        <dbReference type="ARBA" id="ARBA00023136"/>
    </source>
</evidence>
<comment type="caution">
    <text evidence="20">The sequence shown here is derived from an EMBL/GenBank/DDBJ whole genome shotgun (WGS) entry which is preliminary data.</text>
</comment>
<evidence type="ECO:0000256" key="18">
    <source>
        <dbReference type="RuleBase" id="RU003750"/>
    </source>
</evidence>
<gene>
    <name evidence="20" type="ORF">EDD72_105120</name>
</gene>
<dbReference type="PANTHER" id="PTHR14269:SF62">
    <property type="entry name" value="CDP-DIACYLGLYCEROL--GLYCEROL-3-PHOSPHATE 3-PHOSPHATIDYLTRANSFERASE 1, CHLOROPLASTIC"/>
    <property type="match status" value="1"/>
</dbReference>
<dbReference type="PANTHER" id="PTHR14269">
    <property type="entry name" value="CDP-DIACYLGLYCEROL--GLYCEROL-3-PHOSPHATE 3-PHOSPHATIDYLTRANSFERASE-RELATED"/>
    <property type="match status" value="1"/>
</dbReference>
<evidence type="ECO:0000256" key="15">
    <source>
        <dbReference type="ARBA" id="ARBA00023264"/>
    </source>
</evidence>
<keyword evidence="9 18" id="KW-0808">Transferase</keyword>
<dbReference type="InterPro" id="IPR048254">
    <property type="entry name" value="CDP_ALCOHOL_P_TRANSF_CS"/>
</dbReference>
<keyword evidence="14" id="KW-0594">Phospholipid biosynthesis</keyword>
<evidence type="ECO:0000313" key="21">
    <source>
        <dbReference type="Proteomes" id="UP000295788"/>
    </source>
</evidence>
<dbReference type="UniPathway" id="UPA00084">
    <property type="reaction ID" value="UER00503"/>
</dbReference>
<feature type="transmembrane region" description="Helical" evidence="19">
    <location>
        <begin position="6"/>
        <end position="23"/>
    </location>
</feature>
<dbReference type="RefSeq" id="WP_132767852.1">
    <property type="nucleotide sequence ID" value="NZ_SMAB01000005.1"/>
</dbReference>
<comment type="catalytic activity">
    <reaction evidence="17">
        <text>a CDP-1,2-diacyl-sn-glycerol + sn-glycerol 3-phosphate = a 1,2-diacyl-sn-glycero-3-phospho-(1'-sn-glycero-3'-phosphate) + CMP + H(+)</text>
        <dbReference type="Rhea" id="RHEA:12593"/>
        <dbReference type="ChEBI" id="CHEBI:15378"/>
        <dbReference type="ChEBI" id="CHEBI:57597"/>
        <dbReference type="ChEBI" id="CHEBI:58332"/>
        <dbReference type="ChEBI" id="CHEBI:60110"/>
        <dbReference type="ChEBI" id="CHEBI:60377"/>
        <dbReference type="EC" id="2.7.8.5"/>
    </reaction>
</comment>
<evidence type="ECO:0000256" key="14">
    <source>
        <dbReference type="ARBA" id="ARBA00023209"/>
    </source>
</evidence>
<name>A0A4R3KIL2_9BACI</name>
<dbReference type="PIRSF" id="PIRSF000847">
    <property type="entry name" value="Phos_ph_gly_syn"/>
    <property type="match status" value="1"/>
</dbReference>
<comment type="similarity">
    <text evidence="5 18">Belongs to the CDP-alcohol phosphatidyltransferase class-I family.</text>
</comment>
<evidence type="ECO:0000313" key="20">
    <source>
        <dbReference type="EMBL" id="TCS83378.1"/>
    </source>
</evidence>
<dbReference type="OrthoDB" id="9796672at2"/>
<feature type="transmembrane region" description="Helical" evidence="19">
    <location>
        <begin position="143"/>
        <end position="162"/>
    </location>
</feature>
<keyword evidence="10 19" id="KW-0812">Transmembrane</keyword>
<dbReference type="EMBL" id="SMAB01000005">
    <property type="protein sequence ID" value="TCS83378.1"/>
    <property type="molecule type" value="Genomic_DNA"/>
</dbReference>
<protein>
    <recommendedName>
        <fullName evidence="7">CDP-diacylglycerol--glycerol-3-phosphate 3-phosphatidyltransferase</fullName>
        <ecNumber evidence="6">2.7.8.5</ecNumber>
    </recommendedName>
    <alternativeName>
        <fullName evidence="16">Phosphatidylglycerophosphate synthase</fullName>
    </alternativeName>
</protein>
<evidence type="ECO:0000256" key="5">
    <source>
        <dbReference type="ARBA" id="ARBA00010441"/>
    </source>
</evidence>
<evidence type="ECO:0000256" key="1">
    <source>
        <dbReference type="ARBA" id="ARBA00003973"/>
    </source>
</evidence>
<evidence type="ECO:0000256" key="12">
    <source>
        <dbReference type="ARBA" id="ARBA00023098"/>
    </source>
</evidence>
<evidence type="ECO:0000256" key="8">
    <source>
        <dbReference type="ARBA" id="ARBA00022516"/>
    </source>
</evidence>
<evidence type="ECO:0000256" key="6">
    <source>
        <dbReference type="ARBA" id="ARBA00013170"/>
    </source>
</evidence>
<dbReference type="GO" id="GO:0008444">
    <property type="term" value="F:CDP-diacylglycerol-glycerol-3-phosphate 3-phosphatidyltransferase activity"/>
    <property type="evidence" value="ECO:0007669"/>
    <property type="project" value="UniProtKB-EC"/>
</dbReference>
<dbReference type="PROSITE" id="PS00379">
    <property type="entry name" value="CDP_ALCOHOL_P_TRANSF"/>
    <property type="match status" value="1"/>
</dbReference>
<evidence type="ECO:0000256" key="9">
    <source>
        <dbReference type="ARBA" id="ARBA00022679"/>
    </source>
</evidence>
<comment type="pathway">
    <text evidence="3">Phospholipid metabolism; phosphatidylglycerol biosynthesis; phosphatidylglycerol from CDP-diacylglycerol: step 1/2.</text>
</comment>
<evidence type="ECO:0000256" key="16">
    <source>
        <dbReference type="ARBA" id="ARBA00033018"/>
    </source>
</evidence>
<proteinExistence type="inferred from homology"/>
<organism evidence="20 21">
    <name type="scientific">Tepidibacillus fermentans</name>
    <dbReference type="NCBI Taxonomy" id="1281767"/>
    <lineage>
        <taxon>Bacteria</taxon>
        <taxon>Bacillati</taxon>
        <taxon>Bacillota</taxon>
        <taxon>Bacilli</taxon>
        <taxon>Bacillales</taxon>
        <taxon>Bacillaceae</taxon>
        <taxon>Tepidibacillus</taxon>
    </lineage>
</organism>
<dbReference type="InterPro" id="IPR050324">
    <property type="entry name" value="CDP-alcohol_PTase-I"/>
</dbReference>
<comment type="pathway">
    <text evidence="4">Lipid metabolism.</text>
</comment>
<evidence type="ECO:0000256" key="10">
    <source>
        <dbReference type="ARBA" id="ARBA00022692"/>
    </source>
</evidence>
<keyword evidence="21" id="KW-1185">Reference proteome</keyword>
<evidence type="ECO:0000256" key="7">
    <source>
        <dbReference type="ARBA" id="ARBA00014944"/>
    </source>
</evidence>
<comment type="subcellular location">
    <subcellularLocation>
        <location evidence="2">Membrane</location>
        <topology evidence="2">Multi-pass membrane protein</topology>
    </subcellularLocation>
</comment>
<evidence type="ECO:0000256" key="11">
    <source>
        <dbReference type="ARBA" id="ARBA00022989"/>
    </source>
</evidence>
<accession>A0A4R3KIL2</accession>
<dbReference type="InterPro" id="IPR043130">
    <property type="entry name" value="CDP-OH_PTrfase_TM_dom"/>
</dbReference>
<evidence type="ECO:0000256" key="2">
    <source>
        <dbReference type="ARBA" id="ARBA00004141"/>
    </source>
</evidence>
<keyword evidence="15" id="KW-1208">Phospholipid metabolism</keyword>
<keyword evidence="13 19" id="KW-0472">Membrane</keyword>
<dbReference type="GO" id="GO:0006655">
    <property type="term" value="P:phosphatidylglycerol biosynthetic process"/>
    <property type="evidence" value="ECO:0007669"/>
    <property type="project" value="UniProtKB-UniPathway"/>
</dbReference>
<evidence type="ECO:0000256" key="3">
    <source>
        <dbReference type="ARBA" id="ARBA00005042"/>
    </source>
</evidence>
<evidence type="ECO:0000256" key="19">
    <source>
        <dbReference type="SAM" id="Phobius"/>
    </source>
</evidence>
<dbReference type="Proteomes" id="UP000295788">
    <property type="component" value="Unassembled WGS sequence"/>
</dbReference>
<dbReference type="Gene3D" id="1.20.120.1760">
    <property type="match status" value="1"/>
</dbReference>
<keyword evidence="12" id="KW-0443">Lipid metabolism</keyword>
<dbReference type="GO" id="GO:0016020">
    <property type="term" value="C:membrane"/>
    <property type="evidence" value="ECO:0007669"/>
    <property type="project" value="UniProtKB-SubCell"/>
</dbReference>
<feature type="transmembrane region" description="Helical" evidence="19">
    <location>
        <begin position="68"/>
        <end position="93"/>
    </location>
</feature>